<evidence type="ECO:0000313" key="1">
    <source>
        <dbReference type="EMBL" id="SHF49599.1"/>
    </source>
</evidence>
<dbReference type="Proteomes" id="UP000184509">
    <property type="component" value="Unassembled WGS sequence"/>
</dbReference>
<evidence type="ECO:0000313" key="2">
    <source>
        <dbReference type="Proteomes" id="UP000184509"/>
    </source>
</evidence>
<dbReference type="EMBL" id="FQTV01000009">
    <property type="protein sequence ID" value="SHF49599.1"/>
    <property type="molecule type" value="Genomic_DNA"/>
</dbReference>
<dbReference type="InterPro" id="IPR032215">
    <property type="entry name" value="DUF5034"/>
</dbReference>
<accession>A0A1M5C4D3</accession>
<dbReference type="PROSITE" id="PS51257">
    <property type="entry name" value="PROKAR_LIPOPROTEIN"/>
    <property type="match status" value="1"/>
</dbReference>
<name>A0A1M5C4D3_9BACE</name>
<sequence length="181" mass="20773">MKYLLRTMIVLAIFLGMGCDCEGYWDEEPEYRSCKLTDFELHHMNNEGKQPVEATSAGIKKEAYILRIDLITDSLIRANNYYYYKLEDGIIKLDINTINTFNQDYPAGADIRPCFTNYPRTIEQDIWDYTQKGDTINIMTGSKIYLALRTIPQAGLHSFKVTLTLASGKKIEKETTPIALH</sequence>
<gene>
    <name evidence="1" type="ORF">SAMN05444405_109101</name>
</gene>
<proteinExistence type="predicted"/>
<dbReference type="Pfam" id="PF16437">
    <property type="entry name" value="DUF5034"/>
    <property type="match status" value="1"/>
</dbReference>
<protein>
    <recommendedName>
        <fullName evidence="3">DUF5034 domain-containing protein</fullName>
    </recommendedName>
</protein>
<evidence type="ECO:0008006" key="3">
    <source>
        <dbReference type="Google" id="ProtNLM"/>
    </source>
</evidence>
<dbReference type="OrthoDB" id="1047003at2"/>
<organism evidence="1 2">
    <name type="scientific">Bacteroides luti</name>
    <dbReference type="NCBI Taxonomy" id="1297750"/>
    <lineage>
        <taxon>Bacteria</taxon>
        <taxon>Pseudomonadati</taxon>
        <taxon>Bacteroidota</taxon>
        <taxon>Bacteroidia</taxon>
        <taxon>Bacteroidales</taxon>
        <taxon>Bacteroidaceae</taxon>
        <taxon>Bacteroides</taxon>
    </lineage>
</organism>
<reference evidence="1 2" key="1">
    <citation type="submission" date="2016-11" db="EMBL/GenBank/DDBJ databases">
        <authorList>
            <person name="Jaros S."/>
            <person name="Januszkiewicz K."/>
            <person name="Wedrychowicz H."/>
        </authorList>
    </citation>
    <scope>NUCLEOTIDE SEQUENCE [LARGE SCALE GENOMIC DNA]</scope>
    <source>
        <strain evidence="1 2">DSM 26991</strain>
    </source>
</reference>
<dbReference type="STRING" id="1297750.SAMN05444405_109101"/>
<dbReference type="RefSeq" id="WP_073401728.1">
    <property type="nucleotide sequence ID" value="NZ_FQTV01000009.1"/>
</dbReference>
<dbReference type="AlphaFoldDB" id="A0A1M5C4D3"/>
<keyword evidence="2" id="KW-1185">Reference proteome</keyword>